<dbReference type="AlphaFoldDB" id="A0A0C4EPR7"/>
<name>A0A0C4EPR7_PUCT1</name>
<keyword evidence="3" id="KW-1185">Reference proteome</keyword>
<proteinExistence type="predicted"/>
<dbReference type="VEuPathDB" id="FungiDB:PTTG_02770"/>
<protein>
    <submittedName>
        <fullName evidence="1 2">Uncharacterized protein</fullName>
    </submittedName>
</protein>
<reference evidence="2" key="4">
    <citation type="submission" date="2025-05" db="UniProtKB">
        <authorList>
            <consortium name="EnsemblFungi"/>
        </authorList>
    </citation>
    <scope>IDENTIFICATION</scope>
    <source>
        <strain evidence="2">isolate 1-1 / race 1 (BBBD)</strain>
    </source>
</reference>
<dbReference type="EnsemblFungi" id="PTTG_02770-t43_1">
    <property type="protein sequence ID" value="PTTG_02770-t43_1-p1"/>
    <property type="gene ID" value="PTTG_02770"/>
</dbReference>
<gene>
    <name evidence="1" type="ORF">PTTG_02770</name>
</gene>
<evidence type="ECO:0000313" key="2">
    <source>
        <dbReference type="EnsemblFungi" id="PTTG_02770-t43_1-p1"/>
    </source>
</evidence>
<dbReference type="EMBL" id="ADAS02000015">
    <property type="protein sequence ID" value="OAV97145.1"/>
    <property type="molecule type" value="Genomic_DNA"/>
</dbReference>
<dbReference type="OrthoDB" id="10009520at2759"/>
<evidence type="ECO:0000313" key="1">
    <source>
        <dbReference type="EMBL" id="OAV97145.1"/>
    </source>
</evidence>
<reference evidence="2 3" key="3">
    <citation type="journal article" date="2017" name="G3 (Bethesda)">
        <title>Comparative analysis highlights variable genome content of wheat rusts and divergence of the mating loci.</title>
        <authorList>
            <person name="Cuomo C.A."/>
            <person name="Bakkeren G."/>
            <person name="Khalil H.B."/>
            <person name="Panwar V."/>
            <person name="Joly D."/>
            <person name="Linning R."/>
            <person name="Sakthikumar S."/>
            <person name="Song X."/>
            <person name="Adiconis X."/>
            <person name="Fan L."/>
            <person name="Goldberg J.M."/>
            <person name="Levin J.Z."/>
            <person name="Young S."/>
            <person name="Zeng Q."/>
            <person name="Anikster Y."/>
            <person name="Bruce M."/>
            <person name="Wang M."/>
            <person name="Yin C."/>
            <person name="McCallum B."/>
            <person name="Szabo L.J."/>
            <person name="Hulbert S."/>
            <person name="Chen X."/>
            <person name="Fellers J.P."/>
        </authorList>
    </citation>
    <scope>NUCLEOTIDE SEQUENCE</scope>
    <source>
        <strain evidence="2">isolate 1-1 / race 1 (BBBD)</strain>
        <strain evidence="3">Isolate 1-1 / race 1 (BBBD)</strain>
    </source>
</reference>
<dbReference type="STRING" id="630390.A0A0C4EPR7"/>
<accession>A0A0C4EPR7</accession>
<sequence length="99" mass="11014">MRDAGRAGAHKDHHVNLITVRDAGLPKANNHIGRFQTLLNRTFFNNNPVLKLCPAPSCIYTIKCHVSEESFDTVVHSVAFLCGQRYLPPPSTILLRAGY</sequence>
<reference evidence="1" key="2">
    <citation type="submission" date="2016-05" db="EMBL/GenBank/DDBJ databases">
        <title>Comparative analysis highlights variable genome content of wheat rusts and divergence of the mating loci.</title>
        <authorList>
            <person name="Cuomo C.A."/>
            <person name="Bakkeren G."/>
            <person name="Szabo L."/>
            <person name="Khalil H."/>
            <person name="Joly D."/>
            <person name="Goldberg J."/>
            <person name="Young S."/>
            <person name="Zeng Q."/>
            <person name="Fellers J."/>
        </authorList>
    </citation>
    <scope>NUCLEOTIDE SEQUENCE [LARGE SCALE GENOMIC DNA]</scope>
    <source>
        <strain evidence="1">1-1 BBBD Race 1</strain>
    </source>
</reference>
<dbReference type="Proteomes" id="UP000005240">
    <property type="component" value="Unassembled WGS sequence"/>
</dbReference>
<reference evidence="1" key="1">
    <citation type="submission" date="2009-11" db="EMBL/GenBank/DDBJ databases">
        <authorList>
            <consortium name="The Broad Institute Genome Sequencing Platform"/>
            <person name="Ward D."/>
            <person name="Feldgarden M."/>
            <person name="Earl A."/>
            <person name="Young S.K."/>
            <person name="Zeng Q."/>
            <person name="Koehrsen M."/>
            <person name="Alvarado L."/>
            <person name="Berlin A."/>
            <person name="Bochicchio J."/>
            <person name="Borenstein D."/>
            <person name="Chapman S.B."/>
            <person name="Chen Z."/>
            <person name="Engels R."/>
            <person name="Freedman E."/>
            <person name="Gellesch M."/>
            <person name="Goldberg J."/>
            <person name="Griggs A."/>
            <person name="Gujja S."/>
            <person name="Heilman E."/>
            <person name="Heiman D."/>
            <person name="Hepburn T."/>
            <person name="Howarth C."/>
            <person name="Jen D."/>
            <person name="Larson L."/>
            <person name="Lewis B."/>
            <person name="Mehta T."/>
            <person name="Park D."/>
            <person name="Pearson M."/>
            <person name="Roberts A."/>
            <person name="Saif S."/>
            <person name="Shea T."/>
            <person name="Shenoy N."/>
            <person name="Sisk P."/>
            <person name="Stolte C."/>
            <person name="Sykes S."/>
            <person name="Thomson T."/>
            <person name="Walk T."/>
            <person name="White J."/>
            <person name="Yandava C."/>
            <person name="Izard J."/>
            <person name="Baranova O.V."/>
            <person name="Blanton J.M."/>
            <person name="Tanner A.C."/>
            <person name="Dewhirst F.E."/>
            <person name="Haas B."/>
            <person name="Nusbaum C."/>
            <person name="Birren B."/>
        </authorList>
    </citation>
    <scope>NUCLEOTIDE SEQUENCE [LARGE SCALE GENOMIC DNA]</scope>
    <source>
        <strain evidence="1">1-1 BBBD Race 1</strain>
    </source>
</reference>
<organism evidence="1">
    <name type="scientific">Puccinia triticina (isolate 1-1 / race 1 (BBBD))</name>
    <name type="common">Brown leaf rust fungus</name>
    <dbReference type="NCBI Taxonomy" id="630390"/>
    <lineage>
        <taxon>Eukaryota</taxon>
        <taxon>Fungi</taxon>
        <taxon>Dikarya</taxon>
        <taxon>Basidiomycota</taxon>
        <taxon>Pucciniomycotina</taxon>
        <taxon>Pucciniomycetes</taxon>
        <taxon>Pucciniales</taxon>
        <taxon>Pucciniaceae</taxon>
        <taxon>Puccinia</taxon>
    </lineage>
</organism>
<evidence type="ECO:0000313" key="3">
    <source>
        <dbReference type="Proteomes" id="UP000005240"/>
    </source>
</evidence>